<sequence length="31" mass="3326">MSYSLAKIMAQNRGVGKSFLCCAPNQEHPGS</sequence>
<protein>
    <submittedName>
        <fullName evidence="1">Uncharacterized protein</fullName>
    </submittedName>
</protein>
<comment type="caution">
    <text evidence="1">The sequence shown here is derived from an EMBL/GenBank/DDBJ whole genome shotgun (WGS) entry which is preliminary data.</text>
</comment>
<dbReference type="EMBL" id="JAAMOX010000001">
    <property type="protein sequence ID" value="NIH52372.1"/>
    <property type="molecule type" value="Genomic_DNA"/>
</dbReference>
<evidence type="ECO:0000313" key="2">
    <source>
        <dbReference type="Proteomes" id="UP000541033"/>
    </source>
</evidence>
<evidence type="ECO:0000313" key="1">
    <source>
        <dbReference type="EMBL" id="NIH52372.1"/>
    </source>
</evidence>
<gene>
    <name evidence="1" type="ORF">FHX76_000240</name>
</gene>
<accession>A0A7X5TT62</accession>
<keyword evidence="2" id="KW-1185">Reference proteome</keyword>
<organism evidence="1 2">
    <name type="scientific">Lysinibacter cavernae</name>
    <dbReference type="NCBI Taxonomy" id="1640652"/>
    <lineage>
        <taxon>Bacteria</taxon>
        <taxon>Bacillati</taxon>
        <taxon>Actinomycetota</taxon>
        <taxon>Actinomycetes</taxon>
        <taxon>Micrococcales</taxon>
        <taxon>Microbacteriaceae</taxon>
        <taxon>Lysinibacter</taxon>
    </lineage>
</organism>
<proteinExistence type="predicted"/>
<dbReference type="Proteomes" id="UP000541033">
    <property type="component" value="Unassembled WGS sequence"/>
</dbReference>
<name>A0A7X5TT62_9MICO</name>
<reference evidence="1 2" key="1">
    <citation type="submission" date="2020-02" db="EMBL/GenBank/DDBJ databases">
        <title>Sequencing the genomes of 1000 actinobacteria strains.</title>
        <authorList>
            <person name="Klenk H.-P."/>
        </authorList>
    </citation>
    <scope>NUCLEOTIDE SEQUENCE [LARGE SCALE GENOMIC DNA]</scope>
    <source>
        <strain evidence="1 2">DSM 27960</strain>
    </source>
</reference>
<dbReference type="AlphaFoldDB" id="A0A7X5TT62"/>